<feature type="signal peptide" evidence="1">
    <location>
        <begin position="1"/>
        <end position="42"/>
    </location>
</feature>
<keyword evidence="3" id="KW-1185">Reference proteome</keyword>
<name>A0A0R3QNZ2_9BILA</name>
<proteinExistence type="predicted"/>
<dbReference type="AlphaFoldDB" id="A0A0R3QNZ2"/>
<dbReference type="Proteomes" id="UP000280834">
    <property type="component" value="Unassembled WGS sequence"/>
</dbReference>
<protein>
    <submittedName>
        <fullName evidence="2 4">Uncharacterized protein</fullName>
    </submittedName>
</protein>
<evidence type="ECO:0000313" key="3">
    <source>
        <dbReference type="Proteomes" id="UP000280834"/>
    </source>
</evidence>
<organism evidence="4">
    <name type="scientific">Brugia timori</name>
    <dbReference type="NCBI Taxonomy" id="42155"/>
    <lineage>
        <taxon>Eukaryota</taxon>
        <taxon>Metazoa</taxon>
        <taxon>Ecdysozoa</taxon>
        <taxon>Nematoda</taxon>
        <taxon>Chromadorea</taxon>
        <taxon>Rhabditida</taxon>
        <taxon>Spirurina</taxon>
        <taxon>Spiruromorpha</taxon>
        <taxon>Filarioidea</taxon>
        <taxon>Onchocercidae</taxon>
        <taxon>Brugia</taxon>
    </lineage>
</organism>
<accession>A0A0R3QNZ2</accession>
<evidence type="ECO:0000256" key="1">
    <source>
        <dbReference type="SAM" id="SignalP"/>
    </source>
</evidence>
<gene>
    <name evidence="2" type="ORF">BTMF_LOCUS7478</name>
</gene>
<reference evidence="2 3" key="2">
    <citation type="submission" date="2018-11" db="EMBL/GenBank/DDBJ databases">
        <authorList>
            <consortium name="Pathogen Informatics"/>
        </authorList>
    </citation>
    <scope>NUCLEOTIDE SEQUENCE [LARGE SCALE GENOMIC DNA]</scope>
</reference>
<evidence type="ECO:0000313" key="2">
    <source>
        <dbReference type="EMBL" id="VDO24660.1"/>
    </source>
</evidence>
<feature type="chain" id="PRO_5043130747" evidence="1">
    <location>
        <begin position="43"/>
        <end position="200"/>
    </location>
</feature>
<evidence type="ECO:0000313" key="4">
    <source>
        <dbReference type="WBParaSite" id="BTMF_0000942701-mRNA-1"/>
    </source>
</evidence>
<dbReference type="WBParaSite" id="BTMF_0000942701-mRNA-1">
    <property type="protein sequence ID" value="BTMF_0000942701-mRNA-1"/>
    <property type="gene ID" value="BTMF_0000942701"/>
</dbReference>
<sequence>MEGGACGDAVVHPTFIRHIRLQQLPVLRLLLLLLMLARSAQGYSYSCDCHLPVMLCVALLIDRFPSPIGYIPCSATILSSFIESVVTDTARIVPIGNHISVFIPATEDERKVKFMDAAMQTSPVTQLNMSIIARQLRDMADRFEYHYSEEERRSACTPAPSSPQSQLRSLSFSTFVQFITKNFINVLLERIFERFYLRKK</sequence>
<keyword evidence="1" id="KW-0732">Signal</keyword>
<dbReference type="EMBL" id="UZAG01015957">
    <property type="protein sequence ID" value="VDO24660.1"/>
    <property type="molecule type" value="Genomic_DNA"/>
</dbReference>
<reference evidence="4" key="1">
    <citation type="submission" date="2017-02" db="UniProtKB">
        <authorList>
            <consortium name="WormBaseParasite"/>
        </authorList>
    </citation>
    <scope>IDENTIFICATION</scope>
</reference>